<feature type="compositionally biased region" description="Polar residues" evidence="1">
    <location>
        <begin position="155"/>
        <end position="171"/>
    </location>
</feature>
<comment type="caution">
    <text evidence="2">The sequence shown here is derived from an EMBL/GenBank/DDBJ whole genome shotgun (WGS) entry which is preliminary data.</text>
</comment>
<feature type="non-terminal residue" evidence="2">
    <location>
        <position position="1"/>
    </location>
</feature>
<dbReference type="AlphaFoldDB" id="A0AAD6X8V9"/>
<reference evidence="2" key="1">
    <citation type="submission" date="2023-03" db="EMBL/GenBank/DDBJ databases">
        <title>Massive genome expansion in bonnet fungi (Mycena s.s.) driven by repeated elements and novel gene families across ecological guilds.</title>
        <authorList>
            <consortium name="Lawrence Berkeley National Laboratory"/>
            <person name="Harder C.B."/>
            <person name="Miyauchi S."/>
            <person name="Viragh M."/>
            <person name="Kuo A."/>
            <person name="Thoen E."/>
            <person name="Andreopoulos B."/>
            <person name="Lu D."/>
            <person name="Skrede I."/>
            <person name="Drula E."/>
            <person name="Henrissat B."/>
            <person name="Morin E."/>
            <person name="Kohler A."/>
            <person name="Barry K."/>
            <person name="LaButti K."/>
            <person name="Morin E."/>
            <person name="Salamov A."/>
            <person name="Lipzen A."/>
            <person name="Mereny Z."/>
            <person name="Hegedus B."/>
            <person name="Baldrian P."/>
            <person name="Stursova M."/>
            <person name="Weitz H."/>
            <person name="Taylor A."/>
            <person name="Grigoriev I.V."/>
            <person name="Nagy L.G."/>
            <person name="Martin F."/>
            <person name="Kauserud H."/>
        </authorList>
    </citation>
    <scope>NUCLEOTIDE SEQUENCE</scope>
    <source>
        <strain evidence="2">CBHHK200</strain>
    </source>
</reference>
<feature type="region of interest" description="Disordered" evidence="1">
    <location>
        <begin position="155"/>
        <end position="178"/>
    </location>
</feature>
<dbReference type="EMBL" id="JARJCM010000043">
    <property type="protein sequence ID" value="KAJ7036429.1"/>
    <property type="molecule type" value="Genomic_DNA"/>
</dbReference>
<evidence type="ECO:0000313" key="3">
    <source>
        <dbReference type="Proteomes" id="UP001218188"/>
    </source>
</evidence>
<evidence type="ECO:0000313" key="2">
    <source>
        <dbReference type="EMBL" id="KAJ7036429.1"/>
    </source>
</evidence>
<protein>
    <submittedName>
        <fullName evidence="2">Uncharacterized protein</fullName>
    </submittedName>
</protein>
<name>A0AAD6X8V9_9AGAR</name>
<proteinExistence type="predicted"/>
<feature type="non-terminal residue" evidence="2">
    <location>
        <position position="178"/>
    </location>
</feature>
<gene>
    <name evidence="2" type="ORF">C8F04DRAFT_894169</name>
</gene>
<evidence type="ECO:0000256" key="1">
    <source>
        <dbReference type="SAM" id="MobiDB-lite"/>
    </source>
</evidence>
<accession>A0AAD6X8V9</accession>
<sequence length="178" mass="20045">GSFECTKCDPPVSFSLKNKQLILQHNGAHILFDPSINRSDQPCGLCLRPFPVCNFVLTSGQGTDSARQVNWKLSSCLRQLSFSMAAAMKWSLKSPCTNYLIFCPLRCGLVIWTYNIEAHYRSPRHGLASLTNTPIPYTMAAQESAGMMEIYQNRRVQPQPRNIKQKSQPPLITSDRHS</sequence>
<organism evidence="2 3">
    <name type="scientific">Mycena alexandri</name>
    <dbReference type="NCBI Taxonomy" id="1745969"/>
    <lineage>
        <taxon>Eukaryota</taxon>
        <taxon>Fungi</taxon>
        <taxon>Dikarya</taxon>
        <taxon>Basidiomycota</taxon>
        <taxon>Agaricomycotina</taxon>
        <taxon>Agaricomycetes</taxon>
        <taxon>Agaricomycetidae</taxon>
        <taxon>Agaricales</taxon>
        <taxon>Marasmiineae</taxon>
        <taxon>Mycenaceae</taxon>
        <taxon>Mycena</taxon>
    </lineage>
</organism>
<keyword evidence="3" id="KW-1185">Reference proteome</keyword>
<dbReference type="Proteomes" id="UP001218188">
    <property type="component" value="Unassembled WGS sequence"/>
</dbReference>